<name>A0A1G9GYT2_9ACTN</name>
<feature type="domain" description="Glycosyltransferase 2-like" evidence="2">
    <location>
        <begin position="37"/>
        <end position="147"/>
    </location>
</feature>
<keyword evidence="3" id="KW-0808">Transferase</keyword>
<dbReference type="AlphaFoldDB" id="A0A1G9GYT2"/>
<keyword evidence="4" id="KW-1185">Reference proteome</keyword>
<dbReference type="PANTHER" id="PTHR43685:SF3">
    <property type="entry name" value="SLR2126 PROTEIN"/>
    <property type="match status" value="1"/>
</dbReference>
<dbReference type="InterPro" id="IPR001173">
    <property type="entry name" value="Glyco_trans_2-like"/>
</dbReference>
<sequence>MEPSIPGPGAGLRVPRNDGGSVAPAPLGEWNPQALVSVVVPAYGGQDKLDLVLAGLAAQTYPAALMETIVVDDGSEPPLRLPQLRPEGTRLVAAGPWGIAAAVAAGVRASRGAIVLRLDSDVVPAAAHVEAHARWHHLADYFAVVGKLAFADADVAALTPEGVRDAVAAGSVPSLFAGREVSADWEIALVRESGGVVEDPVRAFTIANGATISFTRAMFDDCGGMDEAVRLGSDTEFGYRLAQHGALFIADGEAGAWHLGLSQLKTRRAEGKRYRRPFAANRIPPLRHLRSMPGVQWEVPYAEVVVDAAGARLEPVRATVGAVLGGTLADVAVVLTGPWSELHEDRVAPLEDPLLDLRLIRETFRGDPRVSFAEHAPEGPSRVPFRLRLAPGAVPHRDGLEAMIAHADSRRLGRVDTAVPSKAGPLRARLDRTAALARADRLAKPGESPDDLLAELWGAETAAPDPWFAVGDTRTREIARLRAELARLEAAPPARRSLPRRAAGRLRRLFKG</sequence>
<protein>
    <submittedName>
        <fullName evidence="3">Glycosyltransferase, GT2 family</fullName>
    </submittedName>
</protein>
<dbReference type="Gene3D" id="3.90.550.10">
    <property type="entry name" value="Spore Coat Polysaccharide Biosynthesis Protein SpsA, Chain A"/>
    <property type="match status" value="1"/>
</dbReference>
<dbReference type="STRING" id="380244.SAMN05216298_2508"/>
<evidence type="ECO:0000256" key="1">
    <source>
        <dbReference type="SAM" id="MobiDB-lite"/>
    </source>
</evidence>
<dbReference type="Pfam" id="PF00535">
    <property type="entry name" value="Glycos_transf_2"/>
    <property type="match status" value="1"/>
</dbReference>
<dbReference type="OrthoDB" id="5168148at2"/>
<dbReference type="EMBL" id="FNGF01000003">
    <property type="protein sequence ID" value="SDL05742.1"/>
    <property type="molecule type" value="Genomic_DNA"/>
</dbReference>
<dbReference type="GO" id="GO:0016740">
    <property type="term" value="F:transferase activity"/>
    <property type="evidence" value="ECO:0007669"/>
    <property type="project" value="UniProtKB-KW"/>
</dbReference>
<dbReference type="PANTHER" id="PTHR43685">
    <property type="entry name" value="GLYCOSYLTRANSFERASE"/>
    <property type="match status" value="1"/>
</dbReference>
<dbReference type="SUPFAM" id="SSF53448">
    <property type="entry name" value="Nucleotide-diphospho-sugar transferases"/>
    <property type="match status" value="1"/>
</dbReference>
<organism evidence="3 4">
    <name type="scientific">Glycomyces sambucus</name>
    <dbReference type="NCBI Taxonomy" id="380244"/>
    <lineage>
        <taxon>Bacteria</taxon>
        <taxon>Bacillati</taxon>
        <taxon>Actinomycetota</taxon>
        <taxon>Actinomycetes</taxon>
        <taxon>Glycomycetales</taxon>
        <taxon>Glycomycetaceae</taxon>
        <taxon>Glycomyces</taxon>
    </lineage>
</organism>
<dbReference type="Proteomes" id="UP000198662">
    <property type="component" value="Unassembled WGS sequence"/>
</dbReference>
<dbReference type="InterPro" id="IPR050834">
    <property type="entry name" value="Glycosyltransf_2"/>
</dbReference>
<accession>A0A1G9GYT2</accession>
<feature type="region of interest" description="Disordered" evidence="1">
    <location>
        <begin position="1"/>
        <end position="25"/>
    </location>
</feature>
<dbReference type="InterPro" id="IPR029044">
    <property type="entry name" value="Nucleotide-diphossugar_trans"/>
</dbReference>
<evidence type="ECO:0000313" key="4">
    <source>
        <dbReference type="Proteomes" id="UP000198662"/>
    </source>
</evidence>
<reference evidence="4" key="1">
    <citation type="submission" date="2016-10" db="EMBL/GenBank/DDBJ databases">
        <authorList>
            <person name="Varghese N."/>
            <person name="Submissions S."/>
        </authorList>
    </citation>
    <scope>NUCLEOTIDE SEQUENCE [LARGE SCALE GENOMIC DNA]</scope>
    <source>
        <strain evidence="4">CGMCC 4.3147</strain>
    </source>
</reference>
<gene>
    <name evidence="3" type="ORF">SAMN05216298_2508</name>
</gene>
<dbReference type="RefSeq" id="WP_091048840.1">
    <property type="nucleotide sequence ID" value="NZ_FNGF01000003.1"/>
</dbReference>
<proteinExistence type="predicted"/>
<evidence type="ECO:0000313" key="3">
    <source>
        <dbReference type="EMBL" id="SDL05742.1"/>
    </source>
</evidence>
<evidence type="ECO:0000259" key="2">
    <source>
        <dbReference type="Pfam" id="PF00535"/>
    </source>
</evidence>